<reference evidence="2 3" key="1">
    <citation type="submission" date="2020-04" db="EMBL/GenBank/DDBJ databases">
        <title>Paeniglutamicibacter sp. ANT13_2, a novel actinomycete isolated from sediment in Antarctica.</title>
        <authorList>
            <person name="Sakdapetsiri C."/>
            <person name="Pinyakong O."/>
        </authorList>
    </citation>
    <scope>NUCLEOTIDE SEQUENCE [LARGE SCALE GENOMIC DNA]</scope>
    <source>
        <strain evidence="2 3">ANT13_2</strain>
    </source>
</reference>
<dbReference type="EMBL" id="JAAWVT010000006">
    <property type="protein sequence ID" value="NKG21596.1"/>
    <property type="molecule type" value="Genomic_DNA"/>
</dbReference>
<gene>
    <name evidence="2" type="ORF">HED64_12885</name>
</gene>
<evidence type="ECO:0000313" key="2">
    <source>
        <dbReference type="EMBL" id="NKG21596.1"/>
    </source>
</evidence>
<dbReference type="RefSeq" id="WP_168152421.1">
    <property type="nucleotide sequence ID" value="NZ_JAAWVT010000006.1"/>
</dbReference>
<protein>
    <submittedName>
        <fullName evidence="2">ROK family transcriptional regulator</fullName>
    </submittedName>
</protein>
<dbReference type="Pfam" id="PF00480">
    <property type="entry name" value="ROK"/>
    <property type="match status" value="1"/>
</dbReference>
<dbReference type="Gene3D" id="1.10.10.10">
    <property type="entry name" value="Winged helix-like DNA-binding domain superfamily/Winged helix DNA-binding domain"/>
    <property type="match status" value="1"/>
</dbReference>
<dbReference type="InterPro" id="IPR043129">
    <property type="entry name" value="ATPase_NBD"/>
</dbReference>
<dbReference type="InterPro" id="IPR036388">
    <property type="entry name" value="WH-like_DNA-bd_sf"/>
</dbReference>
<dbReference type="InterPro" id="IPR049874">
    <property type="entry name" value="ROK_cs"/>
</dbReference>
<dbReference type="Pfam" id="PF13412">
    <property type="entry name" value="HTH_24"/>
    <property type="match status" value="1"/>
</dbReference>
<evidence type="ECO:0000313" key="3">
    <source>
        <dbReference type="Proteomes" id="UP000746595"/>
    </source>
</evidence>
<dbReference type="SUPFAM" id="SSF53067">
    <property type="entry name" value="Actin-like ATPase domain"/>
    <property type="match status" value="1"/>
</dbReference>
<dbReference type="PANTHER" id="PTHR18964">
    <property type="entry name" value="ROK (REPRESSOR, ORF, KINASE) FAMILY"/>
    <property type="match status" value="1"/>
</dbReference>
<dbReference type="InterPro" id="IPR000600">
    <property type="entry name" value="ROK"/>
</dbReference>
<keyword evidence="3" id="KW-1185">Reference proteome</keyword>
<comment type="similarity">
    <text evidence="1">Belongs to the ROK (NagC/XylR) family.</text>
</comment>
<dbReference type="PANTHER" id="PTHR18964:SF173">
    <property type="entry name" value="GLUCOKINASE"/>
    <property type="match status" value="1"/>
</dbReference>
<proteinExistence type="inferred from homology"/>
<accession>A0ABX1G7R1</accession>
<dbReference type="SUPFAM" id="SSF46785">
    <property type="entry name" value="Winged helix' DNA-binding domain"/>
    <property type="match status" value="1"/>
</dbReference>
<comment type="caution">
    <text evidence="2">The sequence shown here is derived from an EMBL/GenBank/DDBJ whole genome shotgun (WGS) entry which is preliminary data.</text>
</comment>
<dbReference type="Gene3D" id="3.30.420.40">
    <property type="match status" value="2"/>
</dbReference>
<dbReference type="PROSITE" id="PS01125">
    <property type="entry name" value="ROK"/>
    <property type="match status" value="1"/>
</dbReference>
<evidence type="ECO:0000256" key="1">
    <source>
        <dbReference type="ARBA" id="ARBA00006479"/>
    </source>
</evidence>
<organism evidence="2 3">
    <name type="scientific">Paeniglutamicibacter terrestris</name>
    <dbReference type="NCBI Taxonomy" id="2723403"/>
    <lineage>
        <taxon>Bacteria</taxon>
        <taxon>Bacillati</taxon>
        <taxon>Actinomycetota</taxon>
        <taxon>Actinomycetes</taxon>
        <taxon>Micrococcales</taxon>
        <taxon>Micrococcaceae</taxon>
        <taxon>Paeniglutamicibacter</taxon>
    </lineage>
</organism>
<name>A0ABX1G7R1_9MICC</name>
<dbReference type="Proteomes" id="UP000746595">
    <property type="component" value="Unassembled WGS sequence"/>
</dbReference>
<dbReference type="InterPro" id="IPR036390">
    <property type="entry name" value="WH_DNA-bd_sf"/>
</dbReference>
<sequence length="409" mass="43477">MQRGTNLGRLGDFNQAVIFESIRRAVDGVSRVELAGSTGLSPQTISNVVRRLLDEGLVREDRTIVSGPGKPRTVLELEAGRMVAVGIHLDPGVITVVMLNLRGEIMHSRRLDIPAVEVPEKTIETMARTVDEIISMAGVPRSNVLGVGVVVPGPLDPVRGVMTNPPLLDGWKDVDMVEPLHRMLKLDVLIEKDTIAASIAEQWKSNEAERDNFVTMYIGAGIGAGMVLNGEIHRGISGNAGEVGHYSTGVVAHDCDICGRNDCLHAALAFSKFAQLARERGLDLTVPADGSVAERAVGIAELVRLAKSGNEAAVEILRDRMGLVGQVAGQLANTLDVGLIIFGGPLWAEVGELCLEDVSSIINERFISKNVHAVEVRSSSLGHEVGAIGGACVVMDANLSPKAAALLLR</sequence>